<keyword evidence="2" id="KW-1185">Reference proteome</keyword>
<name>A0A077DEZ0_9BURK</name>
<accession>A0A077DEZ0</accession>
<dbReference type="Proteomes" id="UP000028945">
    <property type="component" value="Chromosome"/>
</dbReference>
<dbReference type="RefSeq" id="WP_038501269.1">
    <property type="nucleotide sequence ID" value="NZ_AFWK01000097.1"/>
</dbReference>
<dbReference type="KEGG" id="bpsi:IX83_08490"/>
<dbReference type="OrthoDB" id="9814067at2"/>
<dbReference type="HOGENOM" id="CLU_068226_1_2_4"/>
<dbReference type="GO" id="GO:0004803">
    <property type="term" value="F:transposase activity"/>
    <property type="evidence" value="ECO:0007669"/>
    <property type="project" value="InterPro"/>
</dbReference>
<dbReference type="STRING" id="1072685.IX83_08490"/>
<evidence type="ECO:0000313" key="2">
    <source>
        <dbReference type="Proteomes" id="UP000028945"/>
    </source>
</evidence>
<dbReference type="Gene3D" id="3.30.70.1290">
    <property type="entry name" value="Transposase IS200-like"/>
    <property type="match status" value="1"/>
</dbReference>
<dbReference type="GO" id="GO:0006313">
    <property type="term" value="P:DNA transposition"/>
    <property type="evidence" value="ECO:0007669"/>
    <property type="project" value="InterPro"/>
</dbReference>
<dbReference type="InterPro" id="IPR036515">
    <property type="entry name" value="Transposase_17_sf"/>
</dbReference>
<dbReference type="AlphaFoldDB" id="A0A077DEZ0"/>
<dbReference type="EMBL" id="CP009238">
    <property type="protein sequence ID" value="AIL33334.1"/>
    <property type="molecule type" value="Genomic_DNA"/>
</dbReference>
<evidence type="ECO:0000313" key="1">
    <source>
        <dbReference type="EMBL" id="AIL33334.1"/>
    </source>
</evidence>
<gene>
    <name evidence="1" type="ORF">IX83_08490</name>
</gene>
<organism evidence="1 2">
    <name type="scientific">Basilea psittacipulmonis DSM 24701</name>
    <dbReference type="NCBI Taxonomy" id="1072685"/>
    <lineage>
        <taxon>Bacteria</taxon>
        <taxon>Pseudomonadati</taxon>
        <taxon>Pseudomonadota</taxon>
        <taxon>Betaproteobacteria</taxon>
        <taxon>Burkholderiales</taxon>
        <taxon>Alcaligenaceae</taxon>
        <taxon>Basilea</taxon>
    </lineage>
</organism>
<reference evidence="1 2" key="1">
    <citation type="journal article" date="2014" name="BMC Genomics">
        <title>A genomic perspective on a new bacterial genus and species from the Alcaligenaceae family, Basilea psittacipulmonis.</title>
        <authorList>
            <person name="Whiteson K.L."/>
            <person name="Hernandez D."/>
            <person name="Lazarevic V."/>
            <person name="Gaia N."/>
            <person name="Farinelli L."/>
            <person name="Francois P."/>
            <person name="Pilo P."/>
            <person name="Frey J."/>
            <person name="Schrenzel J."/>
        </authorList>
    </citation>
    <scope>NUCLEOTIDE SEQUENCE [LARGE SCALE GENOMIC DNA]</scope>
    <source>
        <strain evidence="1 2">DSM 24701</strain>
    </source>
</reference>
<dbReference type="eggNOG" id="COG1943">
    <property type="taxonomic scope" value="Bacteria"/>
</dbReference>
<dbReference type="GO" id="GO:0003677">
    <property type="term" value="F:DNA binding"/>
    <property type="evidence" value="ECO:0007669"/>
    <property type="project" value="InterPro"/>
</dbReference>
<sequence>MARLPRLYAEGVVQLVQVELVPALLEDEQLAQFMYSVLSQSVKEFEVDLHSWLFLNHEIYLLATPKHANSMAQLVQQLGRHLSSKLRQGKVFKRRYRSSLIQDKKWALPAMLWIESYLASQGGNVVPEYWKWSSAGHHTGLSNVHHCLVHHADYWVIGNTPFERQQKYYAYFKEGVSPEQSKQLREALTGQWVLGDADFLLRIEPTVSRRMRPRKRGRGVNTHSD</sequence>
<protein>
    <recommendedName>
        <fullName evidence="3">Transposase IS200-like domain-containing protein</fullName>
    </recommendedName>
</protein>
<dbReference type="SUPFAM" id="SSF143422">
    <property type="entry name" value="Transposase IS200-like"/>
    <property type="match status" value="1"/>
</dbReference>
<proteinExistence type="predicted"/>
<evidence type="ECO:0008006" key="3">
    <source>
        <dbReference type="Google" id="ProtNLM"/>
    </source>
</evidence>